<dbReference type="InterPro" id="IPR025955">
    <property type="entry name" value="TraC/Conjuga_ATPase"/>
</dbReference>
<evidence type="ECO:0000313" key="1">
    <source>
        <dbReference type="EMBL" id="NEX23903.1"/>
    </source>
</evidence>
<comment type="caution">
    <text evidence="1">The sequence shown here is derived from an EMBL/GenBank/DDBJ whole genome shotgun (WGS) entry which is preliminary data.</text>
</comment>
<protein>
    <submittedName>
        <fullName evidence="1">Conjugal transfer protein TraC</fullName>
    </submittedName>
</protein>
<reference evidence="1 2" key="2">
    <citation type="submission" date="2020-02" db="EMBL/GenBank/DDBJ databases">
        <title>Genome sequences of Thiorhodococcus mannitoliphagus and Thiorhodococcus minor, purple sulfur photosynthetic bacteria in the gammaproteobacterial family, Chromatiaceae.</title>
        <authorList>
            <person name="Aviles F.A."/>
            <person name="Meyer T.E."/>
            <person name="Kyndt J.A."/>
        </authorList>
    </citation>
    <scope>NUCLEOTIDE SEQUENCE [LARGE SCALE GENOMIC DNA]</scope>
    <source>
        <strain evidence="1 2">DSM 18266</strain>
    </source>
</reference>
<dbReference type="AlphaFoldDB" id="A0A6P1E4D0"/>
<proteinExistence type="predicted"/>
<dbReference type="RefSeq" id="WP_164657291.1">
    <property type="nucleotide sequence ID" value="NZ_JAAIJR010000422.1"/>
</dbReference>
<sequence>MRERRFQGERASALFPPLACDPEQGIFLLDDQSLAFGWCCQPLAGADQGHADRLTALVNQEWPTDTLLQILLWASPDIEGPLAVMNGLRTDLRHPLLRAATAERAAFLRAGVSAPL</sequence>
<feature type="non-terminal residue" evidence="1">
    <location>
        <position position="116"/>
    </location>
</feature>
<reference evidence="2" key="1">
    <citation type="journal article" date="2020" name="Microbiol. Resour. Announc.">
        <title>Draft Genome Sequences of Thiorhodococcus mannitoliphagus and Thiorhodococcus minor, Purple Sulfur Photosynthetic Bacteria in the Gammaproteobacterial Family Chromatiaceae.</title>
        <authorList>
            <person name="Aviles F.A."/>
            <person name="Meyer T.E."/>
            <person name="Kyndt J.A."/>
        </authorList>
    </citation>
    <scope>NUCLEOTIDE SEQUENCE [LARGE SCALE GENOMIC DNA]</scope>
    <source>
        <strain evidence="2">DSM 18266</strain>
    </source>
</reference>
<keyword evidence="2" id="KW-1185">Reference proteome</keyword>
<name>A0A6P1E4D0_9GAMM</name>
<evidence type="ECO:0000313" key="2">
    <source>
        <dbReference type="Proteomes" id="UP000471640"/>
    </source>
</evidence>
<dbReference type="Proteomes" id="UP000471640">
    <property type="component" value="Unassembled WGS sequence"/>
</dbReference>
<dbReference type="EMBL" id="JAAIJR010000422">
    <property type="protein sequence ID" value="NEX23903.1"/>
    <property type="molecule type" value="Genomic_DNA"/>
</dbReference>
<organism evidence="1 2">
    <name type="scientific">Thiorhodococcus mannitoliphagus</name>
    <dbReference type="NCBI Taxonomy" id="329406"/>
    <lineage>
        <taxon>Bacteria</taxon>
        <taxon>Pseudomonadati</taxon>
        <taxon>Pseudomonadota</taxon>
        <taxon>Gammaproteobacteria</taxon>
        <taxon>Chromatiales</taxon>
        <taxon>Chromatiaceae</taxon>
        <taxon>Thiorhodococcus</taxon>
    </lineage>
</organism>
<accession>A0A6P1E4D0</accession>
<gene>
    <name evidence="1" type="ORF">G3480_27270</name>
</gene>
<dbReference type="Pfam" id="PF11130">
    <property type="entry name" value="TraC_F_IV"/>
    <property type="match status" value="1"/>
</dbReference>